<evidence type="ECO:0000256" key="4">
    <source>
        <dbReference type="ARBA" id="ARBA00022801"/>
    </source>
</evidence>
<feature type="compositionally biased region" description="Basic and acidic residues" evidence="7">
    <location>
        <begin position="515"/>
        <end position="530"/>
    </location>
</feature>
<feature type="transmembrane region" description="Helical" evidence="8">
    <location>
        <begin position="107"/>
        <end position="130"/>
    </location>
</feature>
<dbReference type="GO" id="GO:0004222">
    <property type="term" value="F:metalloendopeptidase activity"/>
    <property type="evidence" value="ECO:0007669"/>
    <property type="project" value="InterPro"/>
</dbReference>
<dbReference type="EMBL" id="WEHX01000008">
    <property type="protein sequence ID" value="KAB7662433.1"/>
    <property type="molecule type" value="Genomic_DNA"/>
</dbReference>
<keyword evidence="6 11" id="KW-0482">Metalloprotease</keyword>
<comment type="caution">
    <text evidence="11">The sequence shown here is derived from an EMBL/GenBank/DDBJ whole genome shotgun (WGS) entry which is preliminary data.</text>
</comment>
<keyword evidence="8" id="KW-1133">Transmembrane helix</keyword>
<keyword evidence="4" id="KW-0378">Hydrolase</keyword>
<keyword evidence="8" id="KW-0812">Transmembrane</keyword>
<dbReference type="PANTHER" id="PTHR10120">
    <property type="entry name" value="CAAX PRENYL PROTEASE 1"/>
    <property type="match status" value="1"/>
</dbReference>
<evidence type="ECO:0000256" key="2">
    <source>
        <dbReference type="ARBA" id="ARBA00022670"/>
    </source>
</evidence>
<protein>
    <submittedName>
        <fullName evidence="11">M48 family metalloprotease</fullName>
    </submittedName>
</protein>
<feature type="region of interest" description="Disordered" evidence="7">
    <location>
        <begin position="494"/>
        <end position="530"/>
    </location>
</feature>
<keyword evidence="5" id="KW-0862">Zinc</keyword>
<dbReference type="GO" id="GO:0046872">
    <property type="term" value="F:metal ion binding"/>
    <property type="evidence" value="ECO:0007669"/>
    <property type="project" value="UniProtKB-KW"/>
</dbReference>
<evidence type="ECO:0000256" key="1">
    <source>
        <dbReference type="ARBA" id="ARBA00001947"/>
    </source>
</evidence>
<feature type="domain" description="Peptidase M48" evidence="9">
    <location>
        <begin position="213"/>
        <end position="418"/>
    </location>
</feature>
<keyword evidence="3" id="KW-0479">Metal-binding</keyword>
<feature type="transmembrane region" description="Helical" evidence="8">
    <location>
        <begin position="295"/>
        <end position="314"/>
    </location>
</feature>
<evidence type="ECO:0000259" key="10">
    <source>
        <dbReference type="Pfam" id="PF16491"/>
    </source>
</evidence>
<keyword evidence="2 11" id="KW-0645">Protease</keyword>
<evidence type="ECO:0000256" key="8">
    <source>
        <dbReference type="SAM" id="Phobius"/>
    </source>
</evidence>
<feature type="transmembrane region" description="Helical" evidence="8">
    <location>
        <begin position="151"/>
        <end position="171"/>
    </location>
</feature>
<feature type="transmembrane region" description="Helical" evidence="8">
    <location>
        <begin position="6"/>
        <end position="26"/>
    </location>
</feature>
<keyword evidence="8" id="KW-0472">Membrane</keyword>
<dbReference type="InterPro" id="IPR001915">
    <property type="entry name" value="Peptidase_M48"/>
</dbReference>
<reference evidence="11 12" key="1">
    <citation type="submission" date="2019-10" db="EMBL/GenBank/DDBJ databases">
        <title>Genome diversity of Sutterella seckii.</title>
        <authorList>
            <person name="Chaplin A.V."/>
            <person name="Sokolova S.R."/>
            <person name="Mosin K.A."/>
            <person name="Ivanova E.L."/>
            <person name="Kochetkova T.O."/>
            <person name="Goltsov A.Y."/>
            <person name="Trofimov D.Y."/>
            <person name="Efimov B.A."/>
        </authorList>
    </citation>
    <scope>NUCLEOTIDE SEQUENCE [LARGE SCALE GENOMIC DNA]</scope>
    <source>
        <strain evidence="11 12">ASD393</strain>
    </source>
</reference>
<dbReference type="RefSeq" id="WP_152157697.1">
    <property type="nucleotide sequence ID" value="NZ_WEHX01000008.1"/>
</dbReference>
<organism evidence="11 12">
    <name type="scientific">Sutterella seckii</name>
    <dbReference type="NCBI Taxonomy" id="1944635"/>
    <lineage>
        <taxon>Bacteria</taxon>
        <taxon>Pseudomonadati</taxon>
        <taxon>Pseudomonadota</taxon>
        <taxon>Betaproteobacteria</taxon>
        <taxon>Burkholderiales</taxon>
        <taxon>Sutterellaceae</taxon>
        <taxon>Sutterella</taxon>
    </lineage>
</organism>
<accession>A0A6I1F2L8</accession>
<feature type="transmembrane region" description="Helical" evidence="8">
    <location>
        <begin position="334"/>
        <end position="355"/>
    </location>
</feature>
<dbReference type="Pfam" id="PF01435">
    <property type="entry name" value="Peptidase_M48"/>
    <property type="match status" value="1"/>
</dbReference>
<evidence type="ECO:0000256" key="5">
    <source>
        <dbReference type="ARBA" id="ARBA00022833"/>
    </source>
</evidence>
<dbReference type="AlphaFoldDB" id="A0A6I1F2L8"/>
<dbReference type="Proteomes" id="UP000430564">
    <property type="component" value="Unassembled WGS sequence"/>
</dbReference>
<gene>
    <name evidence="11" type="ORF">GBM95_02845</name>
</gene>
<dbReference type="GO" id="GO:0006508">
    <property type="term" value="P:proteolysis"/>
    <property type="evidence" value="ECO:0007669"/>
    <property type="project" value="UniProtKB-KW"/>
</dbReference>
<sequence>MHLSAALIEHVFLISVVLFLLCECFLTARQIIAAERSVGSVPEGFENRLSLAAHKKAAAYTTESALANLVLSFIGAGFAVLMTVGHGFNIIAAFLETLSDTTLIVEWALIVITAFLMLLVELPFGWFARFRVKERFGYMKQTRLDWLSRTLTISAAGWGTMLPLSAVLLALCELAGAWWWLVVWSVWLIYLLWRWRLSLVRGVLWSRATRPIENSDLRTLVADFLSAHGYQMEDLVVMTKPGVWKHAHVLLVGTGLRRRVVVFAHAAAKLTREELLAVIAANLARLKEHHTPWRIFFAAAGGFVVCAALGWGSTHAAFFAGLGFSPLLTIEQPGAHAGFTTALALVTFPILFYPLRPLFNFISRQMQYSADRYALRTVGGAELTRALVKLHRDYASTLTPSRIYSLFHYDRPHAGMRVMHIRSVIRRENLPESGPSDLVKFRTAPYLDREHPTRSVLSAELAIRRRMHEEAGRFSRARMAAELDQALQKERNYVVDDGFDDEKAPNAAEQSPSRETLETTRHEESSAQKN</sequence>
<dbReference type="Pfam" id="PF16491">
    <property type="entry name" value="Peptidase_M48_N"/>
    <property type="match status" value="1"/>
</dbReference>
<dbReference type="InterPro" id="IPR032456">
    <property type="entry name" value="Peptidase_M48_N"/>
</dbReference>
<evidence type="ECO:0000313" key="12">
    <source>
        <dbReference type="Proteomes" id="UP000430564"/>
    </source>
</evidence>
<proteinExistence type="predicted"/>
<dbReference type="Gene3D" id="3.30.2010.10">
    <property type="entry name" value="Metalloproteases ('zincins'), catalytic domain"/>
    <property type="match status" value="1"/>
</dbReference>
<evidence type="ECO:0000313" key="11">
    <source>
        <dbReference type="EMBL" id="KAB7662433.1"/>
    </source>
</evidence>
<feature type="transmembrane region" description="Helical" evidence="8">
    <location>
        <begin position="177"/>
        <end position="193"/>
    </location>
</feature>
<evidence type="ECO:0000256" key="6">
    <source>
        <dbReference type="ARBA" id="ARBA00023049"/>
    </source>
</evidence>
<dbReference type="CDD" id="cd07330">
    <property type="entry name" value="M48A_Ste24p"/>
    <property type="match status" value="1"/>
</dbReference>
<evidence type="ECO:0000259" key="9">
    <source>
        <dbReference type="Pfam" id="PF01435"/>
    </source>
</evidence>
<evidence type="ECO:0000256" key="7">
    <source>
        <dbReference type="SAM" id="MobiDB-lite"/>
    </source>
</evidence>
<feature type="transmembrane region" description="Helical" evidence="8">
    <location>
        <begin position="65"/>
        <end position="95"/>
    </location>
</feature>
<name>A0A6I1F2L8_9BURK</name>
<evidence type="ECO:0000256" key="3">
    <source>
        <dbReference type="ARBA" id="ARBA00022723"/>
    </source>
</evidence>
<dbReference type="OrthoDB" id="9781930at2"/>
<comment type="cofactor">
    <cofactor evidence="1">
        <name>Zn(2+)</name>
        <dbReference type="ChEBI" id="CHEBI:29105"/>
    </cofactor>
</comment>
<feature type="domain" description="CAAX prenyl protease 1 N-terminal" evidence="10">
    <location>
        <begin position="37"/>
        <end position="190"/>
    </location>
</feature>